<dbReference type="PANTHER" id="PTHR33351">
    <property type="entry name" value="HISACTOPHILIN-1-RELATED"/>
    <property type="match status" value="1"/>
</dbReference>
<dbReference type="GO" id="GO:0015629">
    <property type="term" value="C:actin cytoskeleton"/>
    <property type="evidence" value="ECO:0007669"/>
    <property type="project" value="TreeGrafter"/>
</dbReference>
<dbReference type="EMBL" id="VJMH01006859">
    <property type="protein sequence ID" value="KAF0687760.1"/>
    <property type="molecule type" value="Genomic_DNA"/>
</dbReference>
<evidence type="ECO:0000256" key="1">
    <source>
        <dbReference type="SAM" id="MobiDB-lite"/>
    </source>
</evidence>
<gene>
    <name evidence="2" type="ORF">As57867_020461</name>
</gene>
<feature type="compositionally biased region" description="Low complexity" evidence="1">
    <location>
        <begin position="334"/>
        <end position="417"/>
    </location>
</feature>
<evidence type="ECO:0000313" key="2">
    <source>
        <dbReference type="EMBL" id="KAF0687760.1"/>
    </source>
</evidence>
<dbReference type="AlphaFoldDB" id="A0A6A4XW78"/>
<sequence>FVHVTNPQASPWAEWKVYNTGDGKIVLKADTNNYLARCNNCAPGAAYPDEAFVHVNDWHGKPWAQWSCVDVGGGKVALQSDSGHFLARCNNCVKSIYPDSGFVHPPTSTVGSWAQWTIVSKQNGESSDRCPAPTPPPVVPTPAPVVPTPCPVIPTPAPVVPTPPPSSRCCFKDGDVLSLRSDSGKFLGRCNNCISRGAYPDSAFVHVPEPKAAPWAQWKVFNTGDGKIVLQADSNNFLARCNNCAPTAAYPDEAFVHVSDWHGKSYAQWTCEDAGNGKISLKADTGRRLARCNNCLPGAYPDSAFVHSNSVSDPWAQWDIVSDNSNVGRCVAPTTLAPTTLTPTPTTTTKTPAPTTTTPAPTTTTPTPTTTTPAPTTTTKTPAPTTTTTTPAPTTTTQAPTTTTLTPTTATPATTQPGYDDPTDDTPSDDTPSDDTPSDDNTGY</sequence>
<dbReference type="GO" id="GO:0051015">
    <property type="term" value="F:actin filament binding"/>
    <property type="evidence" value="ECO:0007669"/>
    <property type="project" value="TreeGrafter"/>
</dbReference>
<dbReference type="GO" id="GO:0030041">
    <property type="term" value="P:actin filament polymerization"/>
    <property type="evidence" value="ECO:0007669"/>
    <property type="project" value="TreeGrafter"/>
</dbReference>
<organism evidence="2">
    <name type="scientific">Aphanomyces stellatus</name>
    <dbReference type="NCBI Taxonomy" id="120398"/>
    <lineage>
        <taxon>Eukaryota</taxon>
        <taxon>Sar</taxon>
        <taxon>Stramenopiles</taxon>
        <taxon>Oomycota</taxon>
        <taxon>Saprolegniomycetes</taxon>
        <taxon>Saprolegniales</taxon>
        <taxon>Verrucalvaceae</taxon>
        <taxon>Aphanomyces</taxon>
    </lineage>
</organism>
<comment type="caution">
    <text evidence="2">The sequence shown here is derived from an EMBL/GenBank/DDBJ whole genome shotgun (WGS) entry which is preliminary data.</text>
</comment>
<reference evidence="2" key="1">
    <citation type="submission" date="2019-06" db="EMBL/GenBank/DDBJ databases">
        <title>Genomics analysis of Aphanomyces spp. identifies a new class of oomycete effector associated with host adaptation.</title>
        <authorList>
            <person name="Gaulin E."/>
        </authorList>
    </citation>
    <scope>NUCLEOTIDE SEQUENCE</scope>
    <source>
        <strain evidence="2">CBS 578.67</strain>
    </source>
</reference>
<accession>A0A6A4XW78</accession>
<protein>
    <submittedName>
        <fullName evidence="2">Uncharacterized protein</fullName>
    </submittedName>
</protein>
<dbReference type="PANTHER" id="PTHR33351:SF1">
    <property type="entry name" value="IG-LIKE DOMAIN-CONTAINING PROTEIN-RELATED"/>
    <property type="match status" value="1"/>
</dbReference>
<feature type="non-terminal residue" evidence="2">
    <location>
        <position position="1"/>
    </location>
</feature>
<name>A0A6A4XW78_9STRA</name>
<dbReference type="PRINTS" id="PR01217">
    <property type="entry name" value="PRICHEXTENSN"/>
</dbReference>
<dbReference type="Gene3D" id="2.80.10.50">
    <property type="match status" value="3"/>
</dbReference>
<dbReference type="OrthoDB" id="57822at2759"/>
<dbReference type="CDD" id="cd00257">
    <property type="entry name" value="beta-trefoil_FSCN-like"/>
    <property type="match status" value="2"/>
</dbReference>
<dbReference type="InterPro" id="IPR008999">
    <property type="entry name" value="Actin-crosslinking"/>
</dbReference>
<feature type="compositionally biased region" description="Acidic residues" evidence="1">
    <location>
        <begin position="421"/>
        <end position="438"/>
    </location>
</feature>
<feature type="region of interest" description="Disordered" evidence="1">
    <location>
        <begin position="334"/>
        <end position="444"/>
    </location>
</feature>
<dbReference type="SUPFAM" id="SSF50405">
    <property type="entry name" value="Actin-crosslinking proteins"/>
    <property type="match status" value="1"/>
</dbReference>
<proteinExistence type="predicted"/>
<dbReference type="InterPro" id="IPR052883">
    <property type="entry name" value="Hisactophilin"/>
</dbReference>